<evidence type="ECO:0000259" key="1">
    <source>
        <dbReference type="PROSITE" id="PS50878"/>
    </source>
</evidence>
<dbReference type="Proteomes" id="UP000829196">
    <property type="component" value="Unassembled WGS sequence"/>
</dbReference>
<name>A0A8T3AJK0_DENNO</name>
<dbReference type="OrthoDB" id="685268at2759"/>
<dbReference type="InterPro" id="IPR026960">
    <property type="entry name" value="RVT-Znf"/>
</dbReference>
<evidence type="ECO:0000313" key="2">
    <source>
        <dbReference type="EMBL" id="KAI0496569.1"/>
    </source>
</evidence>
<protein>
    <recommendedName>
        <fullName evidence="1">Reverse transcriptase domain-containing protein</fullName>
    </recommendedName>
</protein>
<accession>A0A8T3AJK0</accession>
<dbReference type="SUPFAM" id="SSF56672">
    <property type="entry name" value="DNA/RNA polymerases"/>
    <property type="match status" value="1"/>
</dbReference>
<feature type="domain" description="Reverse transcriptase" evidence="1">
    <location>
        <begin position="1"/>
        <end position="104"/>
    </location>
</feature>
<proteinExistence type="predicted"/>
<evidence type="ECO:0000313" key="3">
    <source>
        <dbReference type="Proteomes" id="UP000829196"/>
    </source>
</evidence>
<comment type="caution">
    <text evidence="2">The sequence shown here is derived from an EMBL/GenBank/DDBJ whole genome shotgun (WGS) entry which is preliminary data.</text>
</comment>
<sequence length="525" mass="61085">MDALSCSLTSNCLGNNNPVFNINGKNFNHLMYVDDLLVFGMTKAHNATNLMNILTDFADSSGLNINPTKSSIIFSNNTVDAEQFCSIMGIIQRSSFLTYLGIPISPERLKANHFQVLLDKIISLLEGWKVRFLSLAGRVQFLKFTISNTLAYWIKGSIIPKAICKTINKLCSKFLFHGEINGKKVHMIAWENTVIPKQNGGLGIVSIDACYYSYHCTFIWNLLTQDSLIYSWFKNKYYSPWKPPVAKASKFWKVICSTAYKIKNHFSFNINSTSKFSLCWDPLINGKSLSDFFQINQRFTGLSVNSCIRDNVWTLPDYFPDNMKHAISAIEIKEQPALAWDGSLNPNFKNFLNSYYTHLEEVNWHKYVWYKSYSLRYSILTWMAILQKLKVADLLIKKSIQVNPVCCLCNNAQEDHNHLFFNCDFTFNVINKLIPELNSFLLKPNLIQVFDYMDNQLLMSKWEKNFCWFTIGCTVYHLWRERNNRKFANKWNSTENIIITIKNAIRVKTCSWKHFHHLIEKFQFY</sequence>
<gene>
    <name evidence="2" type="ORF">KFK09_022889</name>
</gene>
<dbReference type="InterPro" id="IPR000477">
    <property type="entry name" value="RT_dom"/>
</dbReference>
<dbReference type="InterPro" id="IPR043502">
    <property type="entry name" value="DNA/RNA_pol_sf"/>
</dbReference>
<keyword evidence="3" id="KW-1185">Reference proteome</keyword>
<dbReference type="Pfam" id="PF13966">
    <property type="entry name" value="zf-RVT"/>
    <property type="match status" value="1"/>
</dbReference>
<dbReference type="PANTHER" id="PTHR33116:SF84">
    <property type="entry name" value="RNA-DIRECTED DNA POLYMERASE"/>
    <property type="match status" value="1"/>
</dbReference>
<organism evidence="2 3">
    <name type="scientific">Dendrobium nobile</name>
    <name type="common">Orchid</name>
    <dbReference type="NCBI Taxonomy" id="94219"/>
    <lineage>
        <taxon>Eukaryota</taxon>
        <taxon>Viridiplantae</taxon>
        <taxon>Streptophyta</taxon>
        <taxon>Embryophyta</taxon>
        <taxon>Tracheophyta</taxon>
        <taxon>Spermatophyta</taxon>
        <taxon>Magnoliopsida</taxon>
        <taxon>Liliopsida</taxon>
        <taxon>Asparagales</taxon>
        <taxon>Orchidaceae</taxon>
        <taxon>Epidendroideae</taxon>
        <taxon>Malaxideae</taxon>
        <taxon>Dendrobiinae</taxon>
        <taxon>Dendrobium</taxon>
    </lineage>
</organism>
<dbReference type="PROSITE" id="PS50878">
    <property type="entry name" value="RT_POL"/>
    <property type="match status" value="1"/>
</dbReference>
<dbReference type="EMBL" id="JAGYWB010000016">
    <property type="protein sequence ID" value="KAI0496569.1"/>
    <property type="molecule type" value="Genomic_DNA"/>
</dbReference>
<dbReference type="AlphaFoldDB" id="A0A8T3AJK0"/>
<dbReference type="PANTHER" id="PTHR33116">
    <property type="entry name" value="REVERSE TRANSCRIPTASE ZINC-BINDING DOMAIN-CONTAINING PROTEIN-RELATED-RELATED"/>
    <property type="match status" value="1"/>
</dbReference>
<reference evidence="2" key="1">
    <citation type="journal article" date="2022" name="Front. Genet.">
        <title>Chromosome-Scale Assembly of the Dendrobium nobile Genome Provides Insights Into the Molecular Mechanism of the Biosynthesis of the Medicinal Active Ingredient of Dendrobium.</title>
        <authorList>
            <person name="Xu Q."/>
            <person name="Niu S.-C."/>
            <person name="Li K.-L."/>
            <person name="Zheng P.-J."/>
            <person name="Zhang X.-J."/>
            <person name="Jia Y."/>
            <person name="Liu Y."/>
            <person name="Niu Y.-X."/>
            <person name="Yu L.-H."/>
            <person name="Chen D.-F."/>
            <person name="Zhang G.-Q."/>
        </authorList>
    </citation>
    <scope>NUCLEOTIDE SEQUENCE</scope>
    <source>
        <tissue evidence="2">Leaf</tissue>
    </source>
</reference>